<reference evidence="6" key="1">
    <citation type="submission" date="2023-07" db="EMBL/GenBank/DDBJ databases">
        <authorList>
            <consortium name="AG Swart"/>
            <person name="Singh M."/>
            <person name="Singh A."/>
            <person name="Seah K."/>
            <person name="Emmerich C."/>
        </authorList>
    </citation>
    <scope>NUCLEOTIDE SEQUENCE</scope>
    <source>
        <strain evidence="6">DP1</strain>
    </source>
</reference>
<keyword evidence="7" id="KW-1185">Reference proteome</keyword>
<proteinExistence type="predicted"/>
<feature type="transmembrane region" description="Helical" evidence="5">
    <location>
        <begin position="373"/>
        <end position="394"/>
    </location>
</feature>
<feature type="transmembrane region" description="Helical" evidence="5">
    <location>
        <begin position="139"/>
        <end position="161"/>
    </location>
</feature>
<dbReference type="Pfam" id="PF07690">
    <property type="entry name" value="MFS_1"/>
    <property type="match status" value="1"/>
</dbReference>
<keyword evidence="3 5" id="KW-1133">Transmembrane helix</keyword>
<evidence type="ECO:0000256" key="1">
    <source>
        <dbReference type="ARBA" id="ARBA00004141"/>
    </source>
</evidence>
<dbReference type="Gene3D" id="1.20.1250.20">
    <property type="entry name" value="MFS general substrate transporter like domains"/>
    <property type="match status" value="1"/>
</dbReference>
<feature type="transmembrane region" description="Helical" evidence="5">
    <location>
        <begin position="458"/>
        <end position="476"/>
    </location>
</feature>
<accession>A0AAD1X9P6</accession>
<evidence type="ECO:0000256" key="2">
    <source>
        <dbReference type="ARBA" id="ARBA00022692"/>
    </source>
</evidence>
<comment type="caution">
    <text evidence="6">The sequence shown here is derived from an EMBL/GenBank/DDBJ whole genome shotgun (WGS) entry which is preliminary data.</text>
</comment>
<dbReference type="EMBL" id="CAMPGE010007300">
    <property type="protein sequence ID" value="CAI2366220.1"/>
    <property type="molecule type" value="Genomic_DNA"/>
</dbReference>
<comment type="subcellular location">
    <subcellularLocation>
        <location evidence="1">Membrane</location>
        <topology evidence="1">Multi-pass membrane protein</topology>
    </subcellularLocation>
</comment>
<protein>
    <submittedName>
        <fullName evidence="6">Uncharacterized protein</fullName>
    </submittedName>
</protein>
<dbReference type="Proteomes" id="UP001295684">
    <property type="component" value="Unassembled WGS sequence"/>
</dbReference>
<feature type="transmembrane region" description="Helical" evidence="5">
    <location>
        <begin position="197"/>
        <end position="219"/>
    </location>
</feature>
<dbReference type="GO" id="GO:0016020">
    <property type="term" value="C:membrane"/>
    <property type="evidence" value="ECO:0007669"/>
    <property type="project" value="UniProtKB-SubCell"/>
</dbReference>
<gene>
    <name evidence="6" type="ORF">ECRASSUSDP1_LOCUS7491</name>
</gene>
<keyword evidence="4 5" id="KW-0472">Membrane</keyword>
<dbReference type="GO" id="GO:0022857">
    <property type="term" value="F:transmembrane transporter activity"/>
    <property type="evidence" value="ECO:0007669"/>
    <property type="project" value="InterPro"/>
</dbReference>
<dbReference type="SUPFAM" id="SSF103473">
    <property type="entry name" value="MFS general substrate transporter"/>
    <property type="match status" value="1"/>
</dbReference>
<dbReference type="AlphaFoldDB" id="A0AAD1X9P6"/>
<dbReference type="InterPro" id="IPR011701">
    <property type="entry name" value="MFS"/>
</dbReference>
<feature type="transmembrane region" description="Helical" evidence="5">
    <location>
        <begin position="63"/>
        <end position="81"/>
    </location>
</feature>
<feature type="transmembrane region" description="Helical" evidence="5">
    <location>
        <begin position="427"/>
        <end position="451"/>
    </location>
</feature>
<feature type="transmembrane region" description="Helical" evidence="5">
    <location>
        <begin position="231"/>
        <end position="253"/>
    </location>
</feature>
<feature type="transmembrane region" description="Helical" evidence="5">
    <location>
        <begin position="341"/>
        <end position="361"/>
    </location>
</feature>
<feature type="transmembrane region" description="Helical" evidence="5">
    <location>
        <begin position="401"/>
        <end position="421"/>
    </location>
</feature>
<feature type="transmembrane region" description="Helical" evidence="5">
    <location>
        <begin position="259"/>
        <end position="278"/>
    </location>
</feature>
<feature type="transmembrane region" description="Helical" evidence="5">
    <location>
        <begin position="173"/>
        <end position="191"/>
    </location>
</feature>
<evidence type="ECO:0000313" key="6">
    <source>
        <dbReference type="EMBL" id="CAI2366220.1"/>
    </source>
</evidence>
<keyword evidence="2 5" id="KW-0812">Transmembrane</keyword>
<evidence type="ECO:0000313" key="7">
    <source>
        <dbReference type="Proteomes" id="UP001295684"/>
    </source>
</evidence>
<evidence type="ECO:0000256" key="3">
    <source>
        <dbReference type="ARBA" id="ARBA00022989"/>
    </source>
</evidence>
<feature type="transmembrane region" description="Helical" evidence="5">
    <location>
        <begin position="488"/>
        <end position="507"/>
    </location>
</feature>
<organism evidence="6 7">
    <name type="scientific">Euplotes crassus</name>
    <dbReference type="NCBI Taxonomy" id="5936"/>
    <lineage>
        <taxon>Eukaryota</taxon>
        <taxon>Sar</taxon>
        <taxon>Alveolata</taxon>
        <taxon>Ciliophora</taxon>
        <taxon>Intramacronucleata</taxon>
        <taxon>Spirotrichea</taxon>
        <taxon>Hypotrichia</taxon>
        <taxon>Euplotida</taxon>
        <taxon>Euplotidae</taxon>
        <taxon>Moneuplotes</taxon>
    </lineage>
</organism>
<dbReference type="PANTHER" id="PTHR24064">
    <property type="entry name" value="SOLUTE CARRIER FAMILY 22 MEMBER"/>
    <property type="match status" value="1"/>
</dbReference>
<evidence type="ECO:0000256" key="5">
    <source>
        <dbReference type="SAM" id="Phobius"/>
    </source>
</evidence>
<evidence type="ECO:0000256" key="4">
    <source>
        <dbReference type="ARBA" id="ARBA00023136"/>
    </source>
</evidence>
<sequence length="519" mass="58719">MGSIDSYGTFEHEEEILLMNHGDDSTTELVKRLNKSQRVTRLPDKHTVAELLEMAGGFGKAQWYSFFAVLLCNLAISFYSYNLPYLELKPQLSCDIENKFGVCSIEDVCQDPGFNKWQVDYSDKMTINNWMLDRDDFCIGHFKTGLIGSSMMVGVLLSTVISQMSDFIGRKRFIQVCSLCSILVVNLLFFAKDIDVRIILCLCIGMLNSIYYCSYSYLLEITPKKNTSLMSHLFMVSEGFVPTFSCSMFFLLGNKNWEHLFFFTLILAPLGLSLSFFLPKSPQYLFDNNEEESAKAELESISKMNGCELPENYKIVNEEEGSDSHSISEGKCMYFASFQNFLKLAIFSVILTYLCFNGVLFDYYVKYIEIDMFLINLLKSLGGAVSIVLSYTFLRFFAFKKVAITILILLALLALPLLGSIESNGKALIVISLVGISSCMTSLFVLMYYFVSESFPHAMVPLVLCLAHIVSNVLMIMSPEVAEVKGRLPIFIFLGATLFSLVSIVLYKKPEKEEYLTKD</sequence>
<name>A0AAD1X9P6_EUPCR</name>
<dbReference type="InterPro" id="IPR036259">
    <property type="entry name" value="MFS_trans_sf"/>
</dbReference>